<proteinExistence type="inferred from homology"/>
<comment type="function">
    <text evidence="5 6">Associates with the EF-Tu.GDP complex and induces the exchange of GDP to GTP. It remains bound to the aminoacyl-tRNA.EF-Tu.GTP complex up to the GTP hydrolysis stage on the ribosome.</text>
</comment>
<evidence type="ECO:0000256" key="6">
    <source>
        <dbReference type="HAMAP-Rule" id="MF_00050"/>
    </source>
</evidence>
<dbReference type="NCBIfam" id="TIGR00116">
    <property type="entry name" value="tsf"/>
    <property type="match status" value="1"/>
</dbReference>
<sequence length="199" mass="22029">MGTSVEEIKDLREKTGCGMMDCKQALKEADGDAEKAGDLLRKKGLASAARRAGRTAAQGLVDSYLHVGGKIGVLVEINCESDFVARNNEFQAFVKNIAMQIAASNPQYITREEVPEAVLQREKDILQTQAKEEGKPAAAMAKIIEGRLNKFYSEICLLEQPFIKDPKLIVRDLLADMVAKIGENIVIRRFNRYQLGENS</sequence>
<dbReference type="InterPro" id="IPR014039">
    <property type="entry name" value="Transl_elong_EFTs/EF1B_dimer"/>
</dbReference>
<dbReference type="SUPFAM" id="SSF46934">
    <property type="entry name" value="UBA-like"/>
    <property type="match status" value="1"/>
</dbReference>
<keyword evidence="4 6" id="KW-0648">Protein biosynthesis</keyword>
<dbReference type="Gene3D" id="1.10.286.20">
    <property type="match status" value="1"/>
</dbReference>
<dbReference type="SUPFAM" id="SSF54713">
    <property type="entry name" value="Elongation factor Ts (EF-Ts), dimerisation domain"/>
    <property type="match status" value="1"/>
</dbReference>
<dbReference type="Gene3D" id="3.30.479.20">
    <property type="entry name" value="Elongation factor Ts, dimerisation domain"/>
    <property type="match status" value="1"/>
</dbReference>
<dbReference type="CDD" id="cd14275">
    <property type="entry name" value="UBA_EF-Ts"/>
    <property type="match status" value="1"/>
</dbReference>
<dbReference type="Gene3D" id="1.10.8.10">
    <property type="entry name" value="DNA helicase RuvA subunit, C-terminal domain"/>
    <property type="match status" value="1"/>
</dbReference>
<dbReference type="Pfam" id="PF00889">
    <property type="entry name" value="EF_TS"/>
    <property type="match status" value="1"/>
</dbReference>
<name>A0A1F4RDZ6_UNCSA</name>
<dbReference type="PANTHER" id="PTHR11741">
    <property type="entry name" value="ELONGATION FACTOR TS"/>
    <property type="match status" value="1"/>
</dbReference>
<dbReference type="GO" id="GO:0005737">
    <property type="term" value="C:cytoplasm"/>
    <property type="evidence" value="ECO:0007669"/>
    <property type="project" value="UniProtKB-SubCell"/>
</dbReference>
<dbReference type="HAMAP" id="MF_00050">
    <property type="entry name" value="EF_Ts"/>
    <property type="match status" value="1"/>
</dbReference>
<evidence type="ECO:0000259" key="7">
    <source>
        <dbReference type="Pfam" id="PF00889"/>
    </source>
</evidence>
<reference evidence="8 9" key="1">
    <citation type="journal article" date="2016" name="Nat. Commun.">
        <title>Thousands of microbial genomes shed light on interconnected biogeochemical processes in an aquifer system.</title>
        <authorList>
            <person name="Anantharaman K."/>
            <person name="Brown C.T."/>
            <person name="Hug L.A."/>
            <person name="Sharon I."/>
            <person name="Castelle C.J."/>
            <person name="Probst A.J."/>
            <person name="Thomas B.C."/>
            <person name="Singh A."/>
            <person name="Wilkins M.J."/>
            <person name="Karaoz U."/>
            <person name="Brodie E.L."/>
            <person name="Williams K.H."/>
            <person name="Hubbard S.S."/>
            <person name="Banfield J.F."/>
        </authorList>
    </citation>
    <scope>NUCLEOTIDE SEQUENCE [LARGE SCALE GENOMIC DNA]</scope>
</reference>
<dbReference type="EMBL" id="METP01000020">
    <property type="protein sequence ID" value="OGC06409.1"/>
    <property type="molecule type" value="Genomic_DNA"/>
</dbReference>
<dbReference type="InterPro" id="IPR036402">
    <property type="entry name" value="EF-Ts_dimer_sf"/>
</dbReference>
<dbReference type="FunFam" id="1.10.8.10:FF:000001">
    <property type="entry name" value="Elongation factor Ts"/>
    <property type="match status" value="1"/>
</dbReference>
<keyword evidence="3 6" id="KW-0251">Elongation factor</keyword>
<evidence type="ECO:0000256" key="4">
    <source>
        <dbReference type="ARBA" id="ARBA00022917"/>
    </source>
</evidence>
<gene>
    <name evidence="6" type="primary">tsf</name>
    <name evidence="8" type="ORF">A3H38_01590</name>
</gene>
<evidence type="ECO:0000313" key="9">
    <source>
        <dbReference type="Proteomes" id="UP000176938"/>
    </source>
</evidence>
<evidence type="ECO:0000256" key="1">
    <source>
        <dbReference type="ARBA" id="ARBA00005532"/>
    </source>
</evidence>
<evidence type="ECO:0000313" key="8">
    <source>
        <dbReference type="EMBL" id="OGC06409.1"/>
    </source>
</evidence>
<dbReference type="PANTHER" id="PTHR11741:SF0">
    <property type="entry name" value="ELONGATION FACTOR TS, MITOCHONDRIAL"/>
    <property type="match status" value="1"/>
</dbReference>
<dbReference type="InterPro" id="IPR001816">
    <property type="entry name" value="Transl_elong_EFTs/EF1B"/>
</dbReference>
<protein>
    <recommendedName>
        <fullName evidence="2 6">Elongation factor Ts</fullName>
        <shortName evidence="6">EF-Ts</shortName>
    </recommendedName>
</protein>
<comment type="similarity">
    <text evidence="1 6">Belongs to the EF-Ts family.</text>
</comment>
<dbReference type="InterPro" id="IPR018101">
    <property type="entry name" value="Transl_elong_Ts_CS"/>
</dbReference>
<evidence type="ECO:0000256" key="5">
    <source>
        <dbReference type="ARBA" id="ARBA00025453"/>
    </source>
</evidence>
<dbReference type="InterPro" id="IPR009060">
    <property type="entry name" value="UBA-like_sf"/>
</dbReference>
<comment type="subcellular location">
    <subcellularLocation>
        <location evidence="6">Cytoplasm</location>
    </subcellularLocation>
</comment>
<dbReference type="GO" id="GO:0003746">
    <property type="term" value="F:translation elongation factor activity"/>
    <property type="evidence" value="ECO:0007669"/>
    <property type="project" value="UniProtKB-UniRule"/>
</dbReference>
<evidence type="ECO:0000256" key="3">
    <source>
        <dbReference type="ARBA" id="ARBA00022768"/>
    </source>
</evidence>
<dbReference type="AlphaFoldDB" id="A0A1F4RDZ6"/>
<organism evidence="8 9">
    <name type="scientific">candidate division WOR-1 bacterium RIFCSPLOWO2_02_FULL_46_20</name>
    <dbReference type="NCBI Taxonomy" id="1802567"/>
    <lineage>
        <taxon>Bacteria</taxon>
        <taxon>Bacillati</taxon>
        <taxon>Saganbacteria</taxon>
    </lineage>
</organism>
<accession>A0A1F4RDZ6</accession>
<dbReference type="Proteomes" id="UP000176938">
    <property type="component" value="Unassembled WGS sequence"/>
</dbReference>
<dbReference type="FunFam" id="1.10.286.20:FF:000001">
    <property type="entry name" value="Elongation factor Ts"/>
    <property type="match status" value="1"/>
</dbReference>
<feature type="region of interest" description="Involved in Mg(2+) ion dislocation from EF-Tu" evidence="6">
    <location>
        <begin position="81"/>
        <end position="84"/>
    </location>
</feature>
<feature type="domain" description="Translation elongation factor EFTs/EF1B dimerisation" evidence="7">
    <location>
        <begin position="50"/>
        <end position="176"/>
    </location>
</feature>
<keyword evidence="6" id="KW-0963">Cytoplasm</keyword>
<evidence type="ECO:0000256" key="2">
    <source>
        <dbReference type="ARBA" id="ARBA00016956"/>
    </source>
</evidence>
<comment type="caution">
    <text evidence="8">The sequence shown here is derived from an EMBL/GenBank/DDBJ whole genome shotgun (WGS) entry which is preliminary data.</text>
</comment>
<dbReference type="PROSITE" id="PS01126">
    <property type="entry name" value="EF_TS_1"/>
    <property type="match status" value="1"/>
</dbReference>